<dbReference type="Proteomes" id="UP000095342">
    <property type="component" value="Chromosome"/>
</dbReference>
<dbReference type="SUPFAM" id="SSF103247">
    <property type="entry name" value="TT1751-like"/>
    <property type="match status" value="1"/>
</dbReference>
<dbReference type="EMBL" id="CP017448">
    <property type="protein sequence ID" value="AOV16497.1"/>
    <property type="molecule type" value="Genomic_DNA"/>
</dbReference>
<proteinExistence type="predicted"/>
<dbReference type="InterPro" id="IPR035923">
    <property type="entry name" value="TT1751-like_sf"/>
</dbReference>
<protein>
    <submittedName>
        <fullName evidence="2">Uncharacterized protein</fullName>
    </submittedName>
</protein>
<accession>A0A1D8K697</accession>
<feature type="signal peptide" evidence="1">
    <location>
        <begin position="1"/>
        <end position="30"/>
    </location>
</feature>
<evidence type="ECO:0000256" key="1">
    <source>
        <dbReference type="SAM" id="SignalP"/>
    </source>
</evidence>
<feature type="chain" id="PRO_5009109766" evidence="1">
    <location>
        <begin position="31"/>
        <end position="318"/>
    </location>
</feature>
<evidence type="ECO:0000313" key="3">
    <source>
        <dbReference type="Proteomes" id="UP000095342"/>
    </source>
</evidence>
<keyword evidence="1" id="KW-0732">Signal</keyword>
<keyword evidence="3" id="KW-1185">Reference proteome</keyword>
<evidence type="ECO:0000313" key="2">
    <source>
        <dbReference type="EMBL" id="AOV16497.1"/>
    </source>
</evidence>
<sequence length="318" mass="34845">MEDKMSFMGNLLRSLFAVAFLSAVTFSANAAENYKPFILATAGNGDFHTQVEKVQAALTQAGFKIVGTYNPDLSTFHPYQAATIFIVTNPTLLADAAKTPRGGYGAVMRVAVTQTNDQVQVAYVNPVYVQYAYRMKADLAPVKAELAKALGDQQSFGAKGLTADALEHYHYTFGMEYFNEPYQLNSFGSHAQAVAKVKSLLTKGVNGLHYLYELNIPGTDQTVIGVAMDDKDNKNVNDAYQMSVVDFHKLKGTAYLPYQILVKGSNVEALNMRFRMAVFFPDLSMMGDHSFMTLMSAPAALHRALAKATGTTYSEPLF</sequence>
<dbReference type="Gene3D" id="3.30.310.70">
    <property type="entry name" value="TT1751-like domain"/>
    <property type="match status" value="1"/>
</dbReference>
<dbReference type="AlphaFoldDB" id="A0A1D8K697"/>
<organism evidence="2 3">
    <name type="scientific">Acidihalobacter aeolianus</name>
    <dbReference type="NCBI Taxonomy" id="2792603"/>
    <lineage>
        <taxon>Bacteria</taxon>
        <taxon>Pseudomonadati</taxon>
        <taxon>Pseudomonadota</taxon>
        <taxon>Gammaproteobacteria</taxon>
        <taxon>Chromatiales</taxon>
        <taxon>Ectothiorhodospiraceae</taxon>
        <taxon>Acidihalobacter</taxon>
    </lineage>
</organism>
<gene>
    <name evidence="2" type="ORF">BJI67_04900</name>
</gene>
<reference evidence="2 3" key="1">
    <citation type="submission" date="2016-09" db="EMBL/GenBank/DDBJ databases">
        <title>Acidihalobacter prosperus V6 (DSM14174).</title>
        <authorList>
            <person name="Khaleque H.N."/>
            <person name="Ramsay J.P."/>
            <person name="Murphy R.J.T."/>
            <person name="Kaksonen A.H."/>
            <person name="Boxall N.J."/>
            <person name="Watkin E.L.J."/>
        </authorList>
    </citation>
    <scope>NUCLEOTIDE SEQUENCE [LARGE SCALE GENOMIC DNA]</scope>
    <source>
        <strain evidence="2 3">V6</strain>
    </source>
</reference>
<name>A0A1D8K697_9GAMM</name>
<dbReference type="KEGG" id="aaeo:BJI67_04900"/>